<sequence>MLDEPPAPHGAGRLVRLGAPADSLARMDESTITPVELSRELGMDRKGRQIRGFLRNPTDGGGPFEGHEIGTEWHLTPEQADRIRKHFTRDRAGE</sequence>
<protein>
    <submittedName>
        <fullName evidence="1">Uncharacterized protein</fullName>
    </submittedName>
</protein>
<organism evidence="1 2">
    <name type="scientific">Agrococcus pavilionensis RW1</name>
    <dbReference type="NCBI Taxonomy" id="1330458"/>
    <lineage>
        <taxon>Bacteria</taxon>
        <taxon>Bacillati</taxon>
        <taxon>Actinomycetota</taxon>
        <taxon>Actinomycetes</taxon>
        <taxon>Micrococcales</taxon>
        <taxon>Microbacteriaceae</taxon>
        <taxon>Agrococcus</taxon>
    </lineage>
</organism>
<comment type="caution">
    <text evidence="1">The sequence shown here is derived from an EMBL/GenBank/DDBJ whole genome shotgun (WGS) entry which is preliminary data.</text>
</comment>
<evidence type="ECO:0000313" key="1">
    <source>
        <dbReference type="EMBL" id="ERG64416.1"/>
    </source>
</evidence>
<dbReference type="EMBL" id="ASHR01000021">
    <property type="protein sequence ID" value="ERG64416.1"/>
    <property type="molecule type" value="Genomic_DNA"/>
</dbReference>
<accession>U1MR60</accession>
<dbReference type="AlphaFoldDB" id="U1MR60"/>
<reference evidence="1 2" key="1">
    <citation type="journal article" date="2013" name="Genome Announc.">
        <title>First draft genome sequence from a member of the genus agrococcus, isolated from modern microbialites.</title>
        <authorList>
            <person name="White R.A.III."/>
            <person name="Grassa C.J."/>
            <person name="Suttle C.A."/>
        </authorList>
    </citation>
    <scope>NUCLEOTIDE SEQUENCE [LARGE SCALE GENOMIC DNA]</scope>
    <source>
        <strain evidence="1 2">RW1</strain>
    </source>
</reference>
<name>U1MR60_9MICO</name>
<proteinExistence type="predicted"/>
<gene>
    <name evidence="1" type="ORF">L332_08135</name>
</gene>
<keyword evidence="2" id="KW-1185">Reference proteome</keyword>
<dbReference type="Proteomes" id="UP000016462">
    <property type="component" value="Unassembled WGS sequence"/>
</dbReference>
<evidence type="ECO:0000313" key="2">
    <source>
        <dbReference type="Proteomes" id="UP000016462"/>
    </source>
</evidence>